<dbReference type="Pfam" id="PF02626">
    <property type="entry name" value="CT_A_B"/>
    <property type="match status" value="1"/>
</dbReference>
<name>A0A1M5QDG2_9FIRM</name>
<dbReference type="Proteomes" id="UP000184032">
    <property type="component" value="Unassembled WGS sequence"/>
</dbReference>
<gene>
    <name evidence="5" type="ORF">SAMN02745245_00607</name>
</gene>
<dbReference type="InterPro" id="IPR052708">
    <property type="entry name" value="PxpC"/>
</dbReference>
<dbReference type="InterPro" id="IPR029000">
    <property type="entry name" value="Cyclophilin-like_dom_sf"/>
</dbReference>
<proteinExistence type="predicted"/>
<dbReference type="NCBIfam" id="TIGR00724">
    <property type="entry name" value="urea_amlyse_rel"/>
    <property type="match status" value="1"/>
</dbReference>
<keyword evidence="3" id="KW-0067">ATP-binding</keyword>
<dbReference type="SMART" id="SM00797">
    <property type="entry name" value="AHS2"/>
    <property type="match status" value="1"/>
</dbReference>
<protein>
    <submittedName>
        <fullName evidence="5">Biotin-dependent carboxylase uncharacterized domain-containing protein</fullName>
    </submittedName>
</protein>
<evidence type="ECO:0000313" key="6">
    <source>
        <dbReference type="Proteomes" id="UP000184032"/>
    </source>
</evidence>
<dbReference type="EMBL" id="FQXI01000002">
    <property type="protein sequence ID" value="SHH11910.1"/>
    <property type="molecule type" value="Genomic_DNA"/>
</dbReference>
<accession>A0A1M5QDG2</accession>
<dbReference type="RefSeq" id="WP_073183620.1">
    <property type="nucleotide sequence ID" value="NZ_FQXI01000002.1"/>
</dbReference>
<evidence type="ECO:0000313" key="5">
    <source>
        <dbReference type="EMBL" id="SHH11910.1"/>
    </source>
</evidence>
<sequence>MANVKVIIPGIYTTVQDYGRIGYQKFGIATTGVMDEYSYAMANALVGNERGTAALELTYFGPMLKFEEDMVIAVAGANMSPKIDNEPINMHESHLVQAGSTLSFGKLKNGVRAYLAFGGEIDVPIVNGSKSTLVKSKIGGYEGRPLKSKDELNIIVNKDAVAGKVLDPKYYPIIDKFNVMRAVLGPQDDYFTAKGINKFFRSGGYTLTKSLDRMGIRLDGAVLESKGGADIVSDGTVMGTVQVPSDGLPIILMADRQTTGGYTKIATIIREDIAKIAQMGALDKLCFEEVSLHDAQVLYEEFEEKIITAIDSLK</sequence>
<dbReference type="Gene3D" id="2.40.100.10">
    <property type="entry name" value="Cyclophilin-like"/>
    <property type="match status" value="1"/>
</dbReference>
<dbReference type="PANTHER" id="PTHR43309:SF5">
    <property type="entry name" value="5-OXOPROLINASE SUBUNIT C"/>
    <property type="match status" value="1"/>
</dbReference>
<feature type="domain" description="Carboxyltransferase" evidence="4">
    <location>
        <begin position="25"/>
        <end position="305"/>
    </location>
</feature>
<dbReference type="AlphaFoldDB" id="A0A1M5QDG2"/>
<dbReference type="InterPro" id="IPR003778">
    <property type="entry name" value="CT_A_B"/>
</dbReference>
<evidence type="ECO:0000259" key="4">
    <source>
        <dbReference type="SMART" id="SM00797"/>
    </source>
</evidence>
<reference evidence="5 6" key="1">
    <citation type="submission" date="2016-11" db="EMBL/GenBank/DDBJ databases">
        <authorList>
            <person name="Jaros S."/>
            <person name="Januszkiewicz K."/>
            <person name="Wedrychowicz H."/>
        </authorList>
    </citation>
    <scope>NUCLEOTIDE SEQUENCE [LARGE SCALE GENOMIC DNA]</scope>
    <source>
        <strain evidence="5 6">DSM 21120</strain>
    </source>
</reference>
<keyword evidence="2" id="KW-0378">Hydrolase</keyword>
<evidence type="ECO:0000256" key="1">
    <source>
        <dbReference type="ARBA" id="ARBA00022741"/>
    </source>
</evidence>
<dbReference type="GO" id="GO:0016787">
    <property type="term" value="F:hydrolase activity"/>
    <property type="evidence" value="ECO:0007669"/>
    <property type="project" value="UniProtKB-KW"/>
</dbReference>
<keyword evidence="6" id="KW-1185">Reference proteome</keyword>
<organism evidence="5 6">
    <name type="scientific">Anaerosphaera aminiphila DSM 21120</name>
    <dbReference type="NCBI Taxonomy" id="1120995"/>
    <lineage>
        <taxon>Bacteria</taxon>
        <taxon>Bacillati</taxon>
        <taxon>Bacillota</taxon>
        <taxon>Tissierellia</taxon>
        <taxon>Tissierellales</taxon>
        <taxon>Peptoniphilaceae</taxon>
        <taxon>Anaerosphaera</taxon>
    </lineage>
</organism>
<dbReference type="GO" id="GO:0005524">
    <property type="term" value="F:ATP binding"/>
    <property type="evidence" value="ECO:0007669"/>
    <property type="project" value="UniProtKB-KW"/>
</dbReference>
<dbReference type="PANTHER" id="PTHR43309">
    <property type="entry name" value="5-OXOPROLINASE SUBUNIT C"/>
    <property type="match status" value="1"/>
</dbReference>
<dbReference type="STRING" id="1120995.SAMN02745245_00607"/>
<evidence type="ECO:0000256" key="2">
    <source>
        <dbReference type="ARBA" id="ARBA00022801"/>
    </source>
</evidence>
<evidence type="ECO:0000256" key="3">
    <source>
        <dbReference type="ARBA" id="ARBA00022840"/>
    </source>
</evidence>
<keyword evidence="1" id="KW-0547">Nucleotide-binding</keyword>
<dbReference type="OrthoDB" id="9782422at2"/>